<proteinExistence type="predicted"/>
<accession>A0A256G170</accession>
<evidence type="ECO:0000313" key="3">
    <source>
        <dbReference type="Proteomes" id="UP000216188"/>
    </source>
</evidence>
<dbReference type="AlphaFoldDB" id="A0A256G170"/>
<gene>
    <name evidence="2" type="ORF">CEV34_5618</name>
</gene>
<dbReference type="EMBL" id="NNRM01000053">
    <property type="protein sequence ID" value="OYR20411.1"/>
    <property type="molecule type" value="Genomic_DNA"/>
</dbReference>
<protein>
    <recommendedName>
        <fullName evidence="4">DUF669 domain-containing protein</fullName>
    </recommendedName>
</protein>
<reference evidence="2 3" key="1">
    <citation type="submission" date="2017-07" db="EMBL/GenBank/DDBJ databases">
        <title>Phylogenetic study on the rhizospheric bacterium Ochrobactrum sp. A44.</title>
        <authorList>
            <person name="Krzyzanowska D.M."/>
            <person name="Ossowicki A."/>
            <person name="Rajewska M."/>
            <person name="Maciag T."/>
            <person name="Kaczynski Z."/>
            <person name="Czerwicka M."/>
            <person name="Jafra S."/>
        </authorList>
    </citation>
    <scope>NUCLEOTIDE SEQUENCE [LARGE SCALE GENOMIC DNA]</scope>
    <source>
        <strain evidence="2 3">CCUG 30717</strain>
    </source>
</reference>
<keyword evidence="3" id="KW-1185">Reference proteome</keyword>
<feature type="region of interest" description="Disordered" evidence="1">
    <location>
        <begin position="1"/>
        <end position="24"/>
    </location>
</feature>
<evidence type="ECO:0000313" key="2">
    <source>
        <dbReference type="EMBL" id="OYR20411.1"/>
    </source>
</evidence>
<dbReference type="Pfam" id="PF05037">
    <property type="entry name" value="DUF669"/>
    <property type="match status" value="1"/>
</dbReference>
<comment type="caution">
    <text evidence="2">The sequence shown here is derived from an EMBL/GenBank/DDBJ whole genome shotgun (WGS) entry which is preliminary data.</text>
</comment>
<evidence type="ECO:0000256" key="1">
    <source>
        <dbReference type="SAM" id="MobiDB-lite"/>
    </source>
</evidence>
<name>A0A256G170_9HYPH</name>
<dbReference type="Proteomes" id="UP000216188">
    <property type="component" value="Unassembled WGS sequence"/>
</dbReference>
<feature type="compositionally biased region" description="Low complexity" evidence="1">
    <location>
        <begin position="148"/>
        <end position="170"/>
    </location>
</feature>
<dbReference type="InterPro" id="IPR007731">
    <property type="entry name" value="DUF669"/>
</dbReference>
<feature type="region of interest" description="Disordered" evidence="1">
    <location>
        <begin position="136"/>
        <end position="187"/>
    </location>
</feature>
<sequence>MARLGTAFDATQHDTTQSDYSELPNGTYKMEIEAADVVPTSTGSGTILKTTLKVLEPAEYADRKLFNNYNIENKNPTAQEIGQRQFASLCRALEMSSVEDTDDLLFKSFTVRVALGKPSKDGQYPARAEIKKYFFPDENNVPEPSIDAQQPAAAAQRSANDNRPAAANNNKPSQPAKAAGSRPWSKG</sequence>
<dbReference type="RefSeq" id="WP_094544781.1">
    <property type="nucleotide sequence ID" value="NZ_JBHEEM010000002.1"/>
</dbReference>
<organism evidence="2 3">
    <name type="scientific">Brucella pseudogrignonensis</name>
    <dbReference type="NCBI Taxonomy" id="419475"/>
    <lineage>
        <taxon>Bacteria</taxon>
        <taxon>Pseudomonadati</taxon>
        <taxon>Pseudomonadota</taxon>
        <taxon>Alphaproteobacteria</taxon>
        <taxon>Hyphomicrobiales</taxon>
        <taxon>Brucellaceae</taxon>
        <taxon>Brucella/Ochrobactrum group</taxon>
        <taxon>Brucella</taxon>
    </lineage>
</organism>
<evidence type="ECO:0008006" key="4">
    <source>
        <dbReference type="Google" id="ProtNLM"/>
    </source>
</evidence>